<dbReference type="Proteomes" id="UP001196980">
    <property type="component" value="Unassembled WGS sequence"/>
</dbReference>
<dbReference type="PANTHER" id="PTHR30329:SF21">
    <property type="entry name" value="LIPOPROTEIN YIAD-RELATED"/>
    <property type="match status" value="1"/>
</dbReference>
<dbReference type="EMBL" id="JABXWD010000025">
    <property type="protein sequence ID" value="MBV6340464.1"/>
    <property type="molecule type" value="Genomic_DNA"/>
</dbReference>
<keyword evidence="2" id="KW-0732">Signal</keyword>
<feature type="domain" description="OmpA-like" evidence="3">
    <location>
        <begin position="101"/>
        <end position="215"/>
    </location>
</feature>
<evidence type="ECO:0000259" key="3">
    <source>
        <dbReference type="PROSITE" id="PS51123"/>
    </source>
</evidence>
<name>A0ABS6RWR2_9BACT</name>
<dbReference type="PROSITE" id="PS51123">
    <property type="entry name" value="OMPA_2"/>
    <property type="match status" value="1"/>
</dbReference>
<reference evidence="4 5" key="1">
    <citation type="journal article" date="2020" name="J Geophys Res Biogeosci">
        <title>Magnetotaxis as an Adaptation to Enable Bacterial Shuttling of Microbial Sulfur and Sulfur Cycling Across Aquatic Oxic#Anoxic Interfaces.</title>
        <authorList>
            <person name="Li J."/>
            <person name="Liu P."/>
            <person name="Wang J."/>
            <person name="Roberts A.P."/>
            <person name="Pan Y."/>
        </authorList>
    </citation>
    <scope>NUCLEOTIDE SEQUENCE [LARGE SCALE GENOMIC DNA]</scope>
    <source>
        <strain evidence="4 5">MYR-1_YQ</strain>
    </source>
</reference>
<dbReference type="PROSITE" id="PS51257">
    <property type="entry name" value="PROKAR_LIPOPROTEIN"/>
    <property type="match status" value="1"/>
</dbReference>
<proteinExistence type="predicted"/>
<organism evidence="4 5">
    <name type="scientific">Candidatus Magnetobacterium casense</name>
    <dbReference type="NCBI Taxonomy" id="1455061"/>
    <lineage>
        <taxon>Bacteria</taxon>
        <taxon>Pseudomonadati</taxon>
        <taxon>Nitrospirota</taxon>
        <taxon>Thermodesulfovibrionia</taxon>
        <taxon>Thermodesulfovibrionales</taxon>
        <taxon>Candidatus Magnetobacteriaceae</taxon>
        <taxon>Candidatus Magnetobacterium</taxon>
    </lineage>
</organism>
<protein>
    <submittedName>
        <fullName evidence="4">OmpA family protein</fullName>
    </submittedName>
</protein>
<comment type="caution">
    <text evidence="4">The sequence shown here is derived from an EMBL/GenBank/DDBJ whole genome shotgun (WGS) entry which is preliminary data.</text>
</comment>
<evidence type="ECO:0000256" key="2">
    <source>
        <dbReference type="SAM" id="SignalP"/>
    </source>
</evidence>
<keyword evidence="5" id="KW-1185">Reference proteome</keyword>
<dbReference type="CDD" id="cd07185">
    <property type="entry name" value="OmpA_C-like"/>
    <property type="match status" value="1"/>
</dbReference>
<accession>A0ABS6RWR2</accession>
<dbReference type="InterPro" id="IPR006665">
    <property type="entry name" value="OmpA-like"/>
</dbReference>
<keyword evidence="1" id="KW-0472">Membrane</keyword>
<gene>
    <name evidence="4" type="ORF">HWQ67_02585</name>
</gene>
<sequence length="215" mass="23424">MLSKLSARLAILLSVLAVFVSCAKEVKKEEVKPEPVKNAAIFTLLSDDGKVGSIEVSNSGGVQVIDSADHFTGVRDANTAPGQPQEMQPQQIQEIFGSALNALPNAPERFMIHFKHDSVELSKESVALLPKVLEAVRRLQSTDISVIGHTDTSGSKEYNYKLSLKRAQSVSKYLTEHGVDPANLEIESHGKDNPIVPTADSVDEPLNRRVEVTIR</sequence>
<evidence type="ECO:0000313" key="4">
    <source>
        <dbReference type="EMBL" id="MBV6340464.1"/>
    </source>
</evidence>
<dbReference type="Pfam" id="PF00691">
    <property type="entry name" value="OmpA"/>
    <property type="match status" value="1"/>
</dbReference>
<feature type="signal peptide" evidence="2">
    <location>
        <begin position="1"/>
        <end position="23"/>
    </location>
</feature>
<dbReference type="RefSeq" id="WP_218251085.1">
    <property type="nucleotide sequence ID" value="NZ_JABXWD010000025.1"/>
</dbReference>
<evidence type="ECO:0000313" key="5">
    <source>
        <dbReference type="Proteomes" id="UP001196980"/>
    </source>
</evidence>
<evidence type="ECO:0000256" key="1">
    <source>
        <dbReference type="PROSITE-ProRule" id="PRU00473"/>
    </source>
</evidence>
<dbReference type="PANTHER" id="PTHR30329">
    <property type="entry name" value="STATOR ELEMENT OF FLAGELLAR MOTOR COMPLEX"/>
    <property type="match status" value="1"/>
</dbReference>
<feature type="chain" id="PRO_5045089632" evidence="2">
    <location>
        <begin position="24"/>
        <end position="215"/>
    </location>
</feature>
<dbReference type="InterPro" id="IPR050330">
    <property type="entry name" value="Bact_OuterMem_StrucFunc"/>
</dbReference>